<dbReference type="Proteomes" id="UP000308199">
    <property type="component" value="Unassembled WGS sequence"/>
</dbReference>
<reference evidence="3 4" key="1">
    <citation type="submission" date="2019-02" db="EMBL/GenBank/DDBJ databases">
        <title>Genome sequencing of the rare red list fungi Phellinidium pouzarii.</title>
        <authorList>
            <person name="Buettner E."/>
            <person name="Kellner H."/>
        </authorList>
    </citation>
    <scope>NUCLEOTIDE SEQUENCE [LARGE SCALE GENOMIC DNA]</scope>
    <source>
        <strain evidence="3 4">DSM 108285</strain>
    </source>
</reference>
<dbReference type="EMBL" id="SGPK01000120">
    <property type="protein sequence ID" value="THH07934.1"/>
    <property type="molecule type" value="Genomic_DNA"/>
</dbReference>
<dbReference type="OrthoDB" id="3501663at2759"/>
<dbReference type="Gene3D" id="3.20.20.140">
    <property type="entry name" value="Metal-dependent hydrolases"/>
    <property type="match status" value="1"/>
</dbReference>
<sequence length="538" mass="59622">MSPSSSNSESPSSIPRRRPKQLSAKTMQKDSDSESNVKRKSSAVESKAAVSESASSATPGRHSHRPVTLILAVLCVLGLSLLIRRRPSSLPKTYALCSREGNIYTVDDINTRTECIVVHHSQILSVGTLDETRKRFGDAEKTGPVANALRLRAFKNGLKFYFVEPGHIVVPGLADAHAHLIEQGFKRNLEVDHCSSVSEVLEKVVSYINARPDILGDKNVWIQGMGWDQTKWGNKGIFPAAADFDSEPLLRGRPIVLRRVDGHAIWVSPRVLKESSDLPDSIEGGEIVRDSDGQPTGIFVDNAMSLITPPPWTDKQMLEFYITAVKEALSYGLTSVHNADTSLQMINFLKKVADADKLPLRLYLMGNVRSNEHLERFINYGPAGRLTLRSVKLFSDGALGSWGAAMLEPYADRPDSKGFLLQSPEAMSKLVQNFWNDDFQVNIHCIGDLANSVVLDIFEDLLRGEIVSDRRPRIEHAQIVAPADLERMGRLGAQATCGMLKRDWYGSIDECKCKKDLFADWECRAHSVLSSRTPTDLC</sequence>
<feature type="domain" description="Amidohydrolase 3" evidence="2">
    <location>
        <begin position="166"/>
        <end position="496"/>
    </location>
</feature>
<comment type="caution">
    <text evidence="3">The sequence shown here is derived from an EMBL/GenBank/DDBJ whole genome shotgun (WGS) entry which is preliminary data.</text>
</comment>
<dbReference type="PANTHER" id="PTHR22642:SF2">
    <property type="entry name" value="PROTEIN LONG AFTER FAR-RED 3"/>
    <property type="match status" value="1"/>
</dbReference>
<organism evidence="3 4">
    <name type="scientific">Phellinidium pouzarii</name>
    <dbReference type="NCBI Taxonomy" id="167371"/>
    <lineage>
        <taxon>Eukaryota</taxon>
        <taxon>Fungi</taxon>
        <taxon>Dikarya</taxon>
        <taxon>Basidiomycota</taxon>
        <taxon>Agaricomycotina</taxon>
        <taxon>Agaricomycetes</taxon>
        <taxon>Hymenochaetales</taxon>
        <taxon>Hymenochaetaceae</taxon>
        <taxon>Phellinidium</taxon>
    </lineage>
</organism>
<dbReference type="Pfam" id="PF07969">
    <property type="entry name" value="Amidohydro_3"/>
    <property type="match status" value="1"/>
</dbReference>
<feature type="region of interest" description="Disordered" evidence="1">
    <location>
        <begin position="1"/>
        <end position="62"/>
    </location>
</feature>
<name>A0A4S4L8S8_9AGAM</name>
<evidence type="ECO:0000259" key="2">
    <source>
        <dbReference type="Pfam" id="PF07969"/>
    </source>
</evidence>
<dbReference type="InterPro" id="IPR032466">
    <property type="entry name" value="Metal_Hydrolase"/>
</dbReference>
<dbReference type="InterPro" id="IPR013108">
    <property type="entry name" value="Amidohydro_3"/>
</dbReference>
<feature type="compositionally biased region" description="Low complexity" evidence="1">
    <location>
        <begin position="43"/>
        <end position="57"/>
    </location>
</feature>
<feature type="compositionally biased region" description="Low complexity" evidence="1">
    <location>
        <begin position="1"/>
        <end position="14"/>
    </location>
</feature>
<keyword evidence="4" id="KW-1185">Reference proteome</keyword>
<dbReference type="AlphaFoldDB" id="A0A4S4L8S8"/>
<proteinExistence type="predicted"/>
<protein>
    <recommendedName>
        <fullName evidence="2">Amidohydrolase 3 domain-containing protein</fullName>
    </recommendedName>
</protein>
<accession>A0A4S4L8S8</accession>
<dbReference type="Gene3D" id="3.10.310.70">
    <property type="match status" value="1"/>
</dbReference>
<evidence type="ECO:0000313" key="4">
    <source>
        <dbReference type="Proteomes" id="UP000308199"/>
    </source>
</evidence>
<evidence type="ECO:0000313" key="3">
    <source>
        <dbReference type="EMBL" id="THH07934.1"/>
    </source>
</evidence>
<dbReference type="PANTHER" id="PTHR22642">
    <property type="entry name" value="IMIDAZOLONEPROPIONASE"/>
    <property type="match status" value="1"/>
</dbReference>
<evidence type="ECO:0000256" key="1">
    <source>
        <dbReference type="SAM" id="MobiDB-lite"/>
    </source>
</evidence>
<gene>
    <name evidence="3" type="ORF">EW145_g3049</name>
</gene>
<dbReference type="SUPFAM" id="SSF51556">
    <property type="entry name" value="Metallo-dependent hydrolases"/>
    <property type="match status" value="1"/>
</dbReference>
<feature type="compositionally biased region" description="Basic and acidic residues" evidence="1">
    <location>
        <begin position="27"/>
        <end position="37"/>
    </location>
</feature>